<accession>A0A9P3HIV4</accession>
<reference evidence="3" key="1">
    <citation type="submission" date="2021-11" db="EMBL/GenBank/DDBJ databases">
        <authorList>
            <person name="Herlambang A."/>
            <person name="Guo Y."/>
            <person name="Takashima Y."/>
            <person name="Nishizawa T."/>
        </authorList>
    </citation>
    <scope>NUCLEOTIDE SEQUENCE</scope>
    <source>
        <strain evidence="3">E1425</strain>
    </source>
</reference>
<dbReference type="InterPro" id="IPR023210">
    <property type="entry name" value="NADP_OxRdtase_dom"/>
</dbReference>
<feature type="domain" description="NADP-dependent oxidoreductase" evidence="2">
    <location>
        <begin position="32"/>
        <end position="348"/>
    </location>
</feature>
<dbReference type="GO" id="GO:0016491">
    <property type="term" value="F:oxidoreductase activity"/>
    <property type="evidence" value="ECO:0007669"/>
    <property type="project" value="UniProtKB-KW"/>
</dbReference>
<dbReference type="OrthoDB" id="37537at2759"/>
<dbReference type="PANTHER" id="PTHR43364">
    <property type="entry name" value="NADH-SPECIFIC METHYLGLYOXAL REDUCTASE-RELATED"/>
    <property type="match status" value="1"/>
</dbReference>
<evidence type="ECO:0000259" key="2">
    <source>
        <dbReference type="Pfam" id="PF00248"/>
    </source>
</evidence>
<dbReference type="InterPro" id="IPR050523">
    <property type="entry name" value="AKR_Detox_Biosynth"/>
</dbReference>
<sequence length="392" mass="43501">MTGTSDSTAIDRSLTSLDNYLLLGKSGLRVSPLSLGTMTFGEQWGFGSNKETCRKIFDRYYEEGGNFFDTANCYTNGDSERFLGEYISGRRTDSVVATKYSVSPSSEDLSDKYSRIFPNQGVKSGTRRPNPNACGNHRKSLVETLDGSLKRMGIGYTDILYVHLWEYRTPIQEVMRALDDVVRSGKALYVGISDAPAWVTATGNTIAELRSLTPFISMQSRFNLLDRSLEADIQPMCADHGLGIVPWGVLAEGFLTGKHTKETVAATKRQIGGHLTDPKNWRIIDEVQAIAEECQKTPAQVALNWTMQKPGITSPLLGVRTMEQLEDNLGALNFTLSQEQMVRLDKVSDPASWPFPHNVLKNLNRYVGHGLEMEMPKKYHAAQSLQTAVTDA</sequence>
<comment type="caution">
    <text evidence="3">The sequence shown here is derived from an EMBL/GenBank/DDBJ whole genome shotgun (WGS) entry which is preliminary data.</text>
</comment>
<evidence type="ECO:0000313" key="4">
    <source>
        <dbReference type="Proteomes" id="UP000827284"/>
    </source>
</evidence>
<dbReference type="Gene3D" id="3.20.20.100">
    <property type="entry name" value="NADP-dependent oxidoreductase domain"/>
    <property type="match status" value="1"/>
</dbReference>
<dbReference type="GO" id="GO:0005829">
    <property type="term" value="C:cytosol"/>
    <property type="evidence" value="ECO:0007669"/>
    <property type="project" value="UniProtKB-ARBA"/>
</dbReference>
<evidence type="ECO:0000256" key="1">
    <source>
        <dbReference type="ARBA" id="ARBA00023002"/>
    </source>
</evidence>
<keyword evidence="1" id="KW-0560">Oxidoreductase</keyword>
<protein>
    <recommendedName>
        <fullName evidence="2">NADP-dependent oxidoreductase domain-containing protein</fullName>
    </recommendedName>
</protein>
<gene>
    <name evidence="3" type="ORF">EMPS_09795</name>
</gene>
<dbReference type="SUPFAM" id="SSF51430">
    <property type="entry name" value="NAD(P)-linked oxidoreductase"/>
    <property type="match status" value="1"/>
</dbReference>
<dbReference type="FunFam" id="3.20.20.100:FF:000004">
    <property type="entry name" value="Oxidoreductase, aldo/keto reductase"/>
    <property type="match status" value="1"/>
</dbReference>
<dbReference type="AlphaFoldDB" id="A0A9P3HIV4"/>
<proteinExistence type="predicted"/>
<dbReference type="CDD" id="cd19080">
    <property type="entry name" value="AKR_AKR9A_9B"/>
    <property type="match status" value="1"/>
</dbReference>
<dbReference type="Proteomes" id="UP000827284">
    <property type="component" value="Unassembled WGS sequence"/>
</dbReference>
<dbReference type="Pfam" id="PF00248">
    <property type="entry name" value="Aldo_ket_red"/>
    <property type="match status" value="1"/>
</dbReference>
<dbReference type="InterPro" id="IPR036812">
    <property type="entry name" value="NAD(P)_OxRdtase_dom_sf"/>
</dbReference>
<organism evidence="3 4">
    <name type="scientific">Entomortierella parvispora</name>
    <dbReference type="NCBI Taxonomy" id="205924"/>
    <lineage>
        <taxon>Eukaryota</taxon>
        <taxon>Fungi</taxon>
        <taxon>Fungi incertae sedis</taxon>
        <taxon>Mucoromycota</taxon>
        <taxon>Mortierellomycotina</taxon>
        <taxon>Mortierellomycetes</taxon>
        <taxon>Mortierellales</taxon>
        <taxon>Mortierellaceae</taxon>
        <taxon>Entomortierella</taxon>
    </lineage>
</organism>
<dbReference type="PANTHER" id="PTHR43364:SF4">
    <property type="entry name" value="NAD(P)-LINKED OXIDOREDUCTASE SUPERFAMILY PROTEIN"/>
    <property type="match status" value="1"/>
</dbReference>
<dbReference type="EMBL" id="BQFW01000013">
    <property type="protein sequence ID" value="GJJ77436.1"/>
    <property type="molecule type" value="Genomic_DNA"/>
</dbReference>
<name>A0A9P3HIV4_9FUNG</name>
<reference evidence="3" key="2">
    <citation type="journal article" date="2022" name="Microbiol. Resour. Announc.">
        <title>Whole-Genome Sequence of Entomortierella parvispora E1425, a Mucoromycotan Fungus Associated with Burkholderiaceae-Related Endosymbiotic Bacteria.</title>
        <authorList>
            <person name="Herlambang A."/>
            <person name="Guo Y."/>
            <person name="Takashima Y."/>
            <person name="Narisawa K."/>
            <person name="Ohta H."/>
            <person name="Nishizawa T."/>
        </authorList>
    </citation>
    <scope>NUCLEOTIDE SEQUENCE</scope>
    <source>
        <strain evidence="3">E1425</strain>
    </source>
</reference>
<evidence type="ECO:0000313" key="3">
    <source>
        <dbReference type="EMBL" id="GJJ77436.1"/>
    </source>
</evidence>
<keyword evidence="4" id="KW-1185">Reference proteome</keyword>